<evidence type="ECO:0000256" key="6">
    <source>
        <dbReference type="ARBA" id="ARBA00022884"/>
    </source>
</evidence>
<dbReference type="PANTHER" id="PTHR22808:SF3">
    <property type="entry name" value="5-METHYLCYTOSINE RRNA METHYLTRANSFERASE NSUN4"/>
    <property type="match status" value="1"/>
</dbReference>
<dbReference type="GO" id="GO:0005762">
    <property type="term" value="C:mitochondrial large ribosomal subunit"/>
    <property type="evidence" value="ECO:0007669"/>
    <property type="project" value="TreeGrafter"/>
</dbReference>
<feature type="binding site" evidence="11">
    <location>
        <position position="291"/>
    </location>
    <ligand>
        <name>S-adenosyl-L-methionine</name>
        <dbReference type="ChEBI" id="CHEBI:59789"/>
    </ligand>
</feature>
<dbReference type="InterPro" id="IPR023267">
    <property type="entry name" value="RCMT"/>
</dbReference>
<evidence type="ECO:0000256" key="4">
    <source>
        <dbReference type="ARBA" id="ARBA00022679"/>
    </source>
</evidence>
<evidence type="ECO:0000256" key="1">
    <source>
        <dbReference type="ARBA" id="ARBA00004173"/>
    </source>
</evidence>
<accession>A0A9D4P5R4</accession>
<evidence type="ECO:0000256" key="9">
    <source>
        <dbReference type="ARBA" id="ARBA00042050"/>
    </source>
</evidence>
<dbReference type="Pfam" id="PF01189">
    <property type="entry name" value="Methyltr_RsmB-F"/>
    <property type="match status" value="1"/>
</dbReference>
<dbReference type="InterPro" id="IPR001678">
    <property type="entry name" value="MeTrfase_RsmB-F_NOP2_dom"/>
</dbReference>
<reference evidence="13" key="2">
    <citation type="journal article" date="2021" name="World Allergy Organ. J.">
        <title>Chromosome-level assembly of Dermatophagoides farinae genome and transcriptome reveals two novel allergens Der f 37 and Der f 39.</title>
        <authorList>
            <person name="Chen J."/>
            <person name="Cai Z."/>
            <person name="Fan D."/>
            <person name="Hu J."/>
            <person name="Hou Y."/>
            <person name="He Y."/>
            <person name="Zhang Z."/>
            <person name="Zhao Z."/>
            <person name="Gao P."/>
            <person name="Hu W."/>
            <person name="Sun J."/>
            <person name="Li J."/>
            <person name="Ji K."/>
        </authorList>
    </citation>
    <scope>NUCLEOTIDE SEQUENCE</scope>
    <source>
        <strain evidence="13">JKM2019</strain>
    </source>
</reference>
<dbReference type="PANTHER" id="PTHR22808">
    <property type="entry name" value="NCL1 YEAST -RELATED NOL1/NOP2/FMU SUN DOMAIN-CONTAINING"/>
    <property type="match status" value="1"/>
</dbReference>
<dbReference type="Proteomes" id="UP000828236">
    <property type="component" value="Unassembled WGS sequence"/>
</dbReference>
<dbReference type="GO" id="GO:0008173">
    <property type="term" value="F:RNA methyltransferase activity"/>
    <property type="evidence" value="ECO:0007669"/>
    <property type="project" value="InterPro"/>
</dbReference>
<dbReference type="FunFam" id="3.40.50.150:FF:000055">
    <property type="entry name" value="5-methylcytosine rRNA methyltransferase NSUN4"/>
    <property type="match status" value="1"/>
</dbReference>
<keyword evidence="2" id="KW-0698">rRNA processing</keyword>
<sequence length="469" mass="55239">MFGSNYRRIKSLSQIPTRFRSNNHFFKGKNKVYNTELALRHFDSFYSKIYGNQWQSIRLGLLSPKKYAAIVNNFVDFESIEIELRQLGAYNLRYIYDKNLRKIVKQLKQDEFIKSRNVMAVNNSNHNESIVMPSELEYTESETENIEAFFTDVQESELEHNQASMHLDLSEFVPVTELKYREEVIDDHEYFQFYDMNHELHIDRVQQNELEMPVLLNLYVFRRNDFTQFPAARLCESNLFNYYLIDGSSALPVLIMDIKQGDFVADFCAAPGGKSLLMYLQLKNCRLFLNEMSESRFDRLKNVFRSFIPKDKIKDSIIFSHSDANHLRQYDRFDKILVDVPCTNDRHAIYVNENNIFSTRRMNERILIPNKQLDILCEALKSVKIGGTVVYSTCSLSPIQNDGVVHMALKRLQQQQPMLEFSIVDLKESLRPFRTMFQFDFQFKYGTQVLPNICTNFGPMYFCKIVRKA</sequence>
<evidence type="ECO:0000256" key="5">
    <source>
        <dbReference type="ARBA" id="ARBA00022691"/>
    </source>
</evidence>
<feature type="binding site" evidence="11">
    <location>
        <position position="323"/>
    </location>
    <ligand>
        <name>S-adenosyl-L-methionine</name>
        <dbReference type="ChEBI" id="CHEBI:59789"/>
    </ligand>
</feature>
<comment type="similarity">
    <text evidence="11">Belongs to the class I-like SAM-binding methyltransferase superfamily. RsmB/NOP family.</text>
</comment>
<name>A0A9D4P5R4_DERFA</name>
<dbReference type="GO" id="GO:0031167">
    <property type="term" value="P:rRNA methylation"/>
    <property type="evidence" value="ECO:0007669"/>
    <property type="project" value="TreeGrafter"/>
</dbReference>
<dbReference type="OrthoDB" id="8020218at2759"/>
<evidence type="ECO:0000256" key="2">
    <source>
        <dbReference type="ARBA" id="ARBA00022552"/>
    </source>
</evidence>
<evidence type="ECO:0000256" key="3">
    <source>
        <dbReference type="ARBA" id="ARBA00022603"/>
    </source>
</evidence>
<feature type="domain" description="SAM-dependent MTase RsmB/NOP-type" evidence="12">
    <location>
        <begin position="161"/>
        <end position="468"/>
    </location>
</feature>
<dbReference type="PRINTS" id="PR02008">
    <property type="entry name" value="RCMTFAMILY"/>
</dbReference>
<keyword evidence="4 11" id="KW-0808">Transferase</keyword>
<keyword evidence="7" id="KW-0809">Transit peptide</keyword>
<feature type="binding site" evidence="11">
    <location>
        <begin position="268"/>
        <end position="274"/>
    </location>
    <ligand>
        <name>S-adenosyl-L-methionine</name>
        <dbReference type="ChEBI" id="CHEBI:59789"/>
    </ligand>
</feature>
<gene>
    <name evidence="13" type="ORF">HUG17_0342</name>
</gene>
<dbReference type="InterPro" id="IPR029063">
    <property type="entry name" value="SAM-dependent_MTases_sf"/>
</dbReference>
<keyword evidence="8" id="KW-0496">Mitochondrion</keyword>
<comment type="caution">
    <text evidence="13">The sequence shown here is derived from an EMBL/GenBank/DDBJ whole genome shotgun (WGS) entry which is preliminary data.</text>
</comment>
<reference evidence="13" key="1">
    <citation type="submission" date="2020-06" db="EMBL/GenBank/DDBJ databases">
        <authorList>
            <person name="Ji K."/>
            <person name="Li J."/>
        </authorList>
    </citation>
    <scope>NUCLEOTIDE SEQUENCE</scope>
    <source>
        <strain evidence="13">JKM2019</strain>
        <tissue evidence="13">Whole body</tissue>
    </source>
</reference>
<keyword evidence="3 11" id="KW-0489">Methyltransferase</keyword>
<dbReference type="PROSITE" id="PS51686">
    <property type="entry name" value="SAM_MT_RSMB_NOP"/>
    <property type="match status" value="1"/>
</dbReference>
<dbReference type="GO" id="GO:0003723">
    <property type="term" value="F:RNA binding"/>
    <property type="evidence" value="ECO:0007669"/>
    <property type="project" value="UniProtKB-UniRule"/>
</dbReference>
<keyword evidence="6 11" id="KW-0694">RNA-binding</keyword>
<organism evidence="13">
    <name type="scientific">Dermatophagoides farinae</name>
    <name type="common">American house dust mite</name>
    <dbReference type="NCBI Taxonomy" id="6954"/>
    <lineage>
        <taxon>Eukaryota</taxon>
        <taxon>Metazoa</taxon>
        <taxon>Ecdysozoa</taxon>
        <taxon>Arthropoda</taxon>
        <taxon>Chelicerata</taxon>
        <taxon>Arachnida</taxon>
        <taxon>Acari</taxon>
        <taxon>Acariformes</taxon>
        <taxon>Sarcoptiformes</taxon>
        <taxon>Astigmata</taxon>
        <taxon>Psoroptidia</taxon>
        <taxon>Analgoidea</taxon>
        <taxon>Pyroglyphidae</taxon>
        <taxon>Dermatophagoidinae</taxon>
        <taxon>Dermatophagoides</taxon>
    </lineage>
</organism>
<feature type="binding site" evidence="11">
    <location>
        <position position="339"/>
    </location>
    <ligand>
        <name>S-adenosyl-L-methionine</name>
        <dbReference type="ChEBI" id="CHEBI:59789"/>
    </ligand>
</feature>
<dbReference type="EMBL" id="SDOV01000001">
    <property type="protein sequence ID" value="KAH7644804.1"/>
    <property type="molecule type" value="Genomic_DNA"/>
</dbReference>
<dbReference type="AlphaFoldDB" id="A0A9D4P5R4"/>
<protein>
    <recommendedName>
        <fullName evidence="9">NOL1/NOP2/Sun domain family member 4</fullName>
    </recommendedName>
</protein>
<evidence type="ECO:0000256" key="8">
    <source>
        <dbReference type="ARBA" id="ARBA00023128"/>
    </source>
</evidence>
<comment type="subcellular location">
    <subcellularLocation>
        <location evidence="1">Mitochondrion</location>
    </subcellularLocation>
</comment>
<comment type="catalytic activity">
    <reaction evidence="10">
        <text>a cytidine in rRNA + S-adenosyl-L-methionine = a 5-methylcytidine in rRNA + S-adenosyl-L-homocysteine + H(+)</text>
        <dbReference type="Rhea" id="RHEA:61484"/>
        <dbReference type="Rhea" id="RHEA-COMP:15836"/>
        <dbReference type="Rhea" id="RHEA-COMP:15837"/>
        <dbReference type="ChEBI" id="CHEBI:15378"/>
        <dbReference type="ChEBI" id="CHEBI:57856"/>
        <dbReference type="ChEBI" id="CHEBI:59789"/>
        <dbReference type="ChEBI" id="CHEBI:74483"/>
        <dbReference type="ChEBI" id="CHEBI:82748"/>
    </reaction>
</comment>
<dbReference type="SUPFAM" id="SSF53335">
    <property type="entry name" value="S-adenosyl-L-methionine-dependent methyltransferases"/>
    <property type="match status" value="1"/>
</dbReference>
<evidence type="ECO:0000259" key="12">
    <source>
        <dbReference type="PROSITE" id="PS51686"/>
    </source>
</evidence>
<feature type="active site" description="Nucleophile" evidence="11">
    <location>
        <position position="394"/>
    </location>
</feature>
<keyword evidence="5 11" id="KW-0949">S-adenosyl-L-methionine</keyword>
<dbReference type="InterPro" id="IPR049560">
    <property type="entry name" value="MeTrfase_RsmB-F_NOP2_cat"/>
</dbReference>
<proteinExistence type="inferred from homology"/>
<dbReference type="Gene3D" id="6.20.240.40">
    <property type="match status" value="1"/>
</dbReference>
<evidence type="ECO:0000313" key="13">
    <source>
        <dbReference type="EMBL" id="KAH7644804.1"/>
    </source>
</evidence>
<evidence type="ECO:0000256" key="11">
    <source>
        <dbReference type="PROSITE-ProRule" id="PRU01023"/>
    </source>
</evidence>
<evidence type="ECO:0000256" key="10">
    <source>
        <dbReference type="ARBA" id="ARBA00049302"/>
    </source>
</evidence>
<dbReference type="Gene3D" id="3.40.50.150">
    <property type="entry name" value="Vaccinia Virus protein VP39"/>
    <property type="match status" value="1"/>
</dbReference>
<evidence type="ECO:0000256" key="7">
    <source>
        <dbReference type="ARBA" id="ARBA00022946"/>
    </source>
</evidence>